<dbReference type="Proteomes" id="UP000034160">
    <property type="component" value="Unassembled WGS sequence"/>
</dbReference>
<dbReference type="CDD" id="cd10540">
    <property type="entry name" value="SET_SpSet7-like"/>
    <property type="match status" value="1"/>
</dbReference>
<gene>
    <name evidence="2" type="ORF">UU93_C0020G0001</name>
</gene>
<dbReference type="STRING" id="1618356.UU93_C0020G0001"/>
<dbReference type="Gene3D" id="2.170.270.10">
    <property type="entry name" value="SET domain"/>
    <property type="match status" value="1"/>
</dbReference>
<dbReference type="InterPro" id="IPR001214">
    <property type="entry name" value="SET_dom"/>
</dbReference>
<dbReference type="EMBL" id="LCCN01000020">
    <property type="protein sequence ID" value="KKS31213.1"/>
    <property type="molecule type" value="Genomic_DNA"/>
</dbReference>
<name>A0A0G1B118_9BACT</name>
<proteinExistence type="predicted"/>
<organism evidence="2 3">
    <name type="scientific">Candidatus Amesbacteria bacterium GW2011_GWA2_42_12</name>
    <dbReference type="NCBI Taxonomy" id="1618356"/>
    <lineage>
        <taxon>Bacteria</taxon>
        <taxon>Candidatus Amesiibacteriota</taxon>
    </lineage>
</organism>
<dbReference type="PROSITE" id="PS50280">
    <property type="entry name" value="SET"/>
    <property type="match status" value="1"/>
</dbReference>
<accession>A0A0G1B118</accession>
<dbReference type="InterPro" id="IPR046341">
    <property type="entry name" value="SET_dom_sf"/>
</dbReference>
<comment type="caution">
    <text evidence="2">The sequence shown here is derived from an EMBL/GenBank/DDBJ whole genome shotgun (WGS) entry which is preliminary data.</text>
</comment>
<reference evidence="2 3" key="1">
    <citation type="journal article" date="2015" name="Nature">
        <title>rRNA introns, odd ribosomes, and small enigmatic genomes across a large radiation of phyla.</title>
        <authorList>
            <person name="Brown C.T."/>
            <person name="Hug L.A."/>
            <person name="Thomas B.C."/>
            <person name="Sharon I."/>
            <person name="Castelle C.J."/>
            <person name="Singh A."/>
            <person name="Wilkins M.J."/>
            <person name="Williams K.H."/>
            <person name="Banfield J.F."/>
        </authorList>
    </citation>
    <scope>NUCLEOTIDE SEQUENCE [LARGE SCALE GENOMIC DNA]</scope>
</reference>
<dbReference type="Pfam" id="PF00856">
    <property type="entry name" value="SET"/>
    <property type="match status" value="1"/>
</dbReference>
<protein>
    <recommendedName>
        <fullName evidence="1">SET domain-containing protein</fullName>
    </recommendedName>
</protein>
<feature type="domain" description="SET" evidence="1">
    <location>
        <begin position="4"/>
        <end position="112"/>
    </location>
</feature>
<dbReference type="SUPFAM" id="SSF82199">
    <property type="entry name" value="SET domain"/>
    <property type="match status" value="1"/>
</dbReference>
<sequence length="135" mass="16120">MLSLPFKIDLSPTLKIRSIIATRDIKKNEIIERCPVILLDIKQEEALKQTVLWKYYFEWDETHHAIVLGYGAIINHSFTPNARYIHDYENMYLVFKAFKNIKKDEEITVNYNYYPNNQDELDSYLLDFNDHFPGK</sequence>
<dbReference type="SMART" id="SM00317">
    <property type="entry name" value="SET"/>
    <property type="match status" value="1"/>
</dbReference>
<evidence type="ECO:0000313" key="3">
    <source>
        <dbReference type="Proteomes" id="UP000034160"/>
    </source>
</evidence>
<evidence type="ECO:0000313" key="2">
    <source>
        <dbReference type="EMBL" id="KKS31213.1"/>
    </source>
</evidence>
<dbReference type="AlphaFoldDB" id="A0A0G1B118"/>
<evidence type="ECO:0000259" key="1">
    <source>
        <dbReference type="PROSITE" id="PS50280"/>
    </source>
</evidence>